<dbReference type="InterPro" id="IPR004072">
    <property type="entry name" value="Vmron_rcpt_1"/>
</dbReference>
<organism evidence="13 14">
    <name type="scientific">Canis lupus dingo</name>
    <name type="common">dingo</name>
    <dbReference type="NCBI Taxonomy" id="286419"/>
    <lineage>
        <taxon>Eukaryota</taxon>
        <taxon>Metazoa</taxon>
        <taxon>Chordata</taxon>
        <taxon>Craniata</taxon>
        <taxon>Vertebrata</taxon>
        <taxon>Euteleostomi</taxon>
        <taxon>Mammalia</taxon>
        <taxon>Eutheria</taxon>
        <taxon>Laurasiatheria</taxon>
        <taxon>Carnivora</taxon>
        <taxon>Caniformia</taxon>
        <taxon>Canidae</taxon>
        <taxon>Canis</taxon>
    </lineage>
</organism>
<feature type="transmembrane region" description="Helical" evidence="11">
    <location>
        <begin position="18"/>
        <end position="37"/>
    </location>
</feature>
<evidence type="ECO:0000313" key="14">
    <source>
        <dbReference type="Proteomes" id="UP000694391"/>
    </source>
</evidence>
<evidence type="ECO:0000256" key="10">
    <source>
        <dbReference type="ARBA" id="ARBA00023224"/>
    </source>
</evidence>
<keyword evidence="3 11" id="KW-1003">Cell membrane</keyword>
<comment type="subcellular location">
    <subcellularLocation>
        <location evidence="1 11">Cell membrane</location>
        <topology evidence="1 11">Multi-pass membrane protein</topology>
    </subcellularLocation>
</comment>
<feature type="transmembrane region" description="Helical" evidence="11">
    <location>
        <begin position="91"/>
        <end position="112"/>
    </location>
</feature>
<dbReference type="InterPro" id="IPR017452">
    <property type="entry name" value="GPCR_Rhodpsn_7TM"/>
</dbReference>
<keyword evidence="8 11" id="KW-0472">Membrane</keyword>
<reference evidence="13" key="1">
    <citation type="submission" date="2025-08" db="UniProtKB">
        <authorList>
            <consortium name="Ensembl"/>
        </authorList>
    </citation>
    <scope>IDENTIFICATION</scope>
</reference>
<dbReference type="Pfam" id="PF03402">
    <property type="entry name" value="V1R"/>
    <property type="match status" value="1"/>
</dbReference>
<keyword evidence="6 11" id="KW-1133">Transmembrane helix</keyword>
<evidence type="ECO:0000256" key="5">
    <source>
        <dbReference type="ARBA" id="ARBA00022692"/>
    </source>
</evidence>
<evidence type="ECO:0000256" key="11">
    <source>
        <dbReference type="RuleBase" id="RU364061"/>
    </source>
</evidence>
<gene>
    <name evidence="13" type="primary">LOC112662959</name>
</gene>
<keyword evidence="5 11" id="KW-0812">Transmembrane</keyword>
<comment type="similarity">
    <text evidence="2 11">Belongs to the G-protein coupled receptor 1 family.</text>
</comment>
<proteinExistence type="inferred from homology"/>
<protein>
    <recommendedName>
        <fullName evidence="11">Vomeronasal type-1 receptor</fullName>
    </recommendedName>
</protein>
<keyword evidence="9 11" id="KW-0675">Receptor</keyword>
<evidence type="ECO:0000256" key="7">
    <source>
        <dbReference type="ARBA" id="ARBA00023040"/>
    </source>
</evidence>
<dbReference type="PROSITE" id="PS50262">
    <property type="entry name" value="G_PROTEIN_RECEP_F1_2"/>
    <property type="match status" value="1"/>
</dbReference>
<feature type="transmembrane region" description="Helical" evidence="11">
    <location>
        <begin position="180"/>
        <end position="209"/>
    </location>
</feature>
<dbReference type="CDD" id="cd13949">
    <property type="entry name" value="7tm_V1R_pheromone"/>
    <property type="match status" value="1"/>
</dbReference>
<feature type="domain" description="G-protein coupled receptors family 1 profile" evidence="12">
    <location>
        <begin position="24"/>
        <end position="287"/>
    </location>
</feature>
<name>A0A8C0JZU8_CANLU</name>
<keyword evidence="14" id="KW-1185">Reference proteome</keyword>
<keyword evidence="10 11" id="KW-0807">Transducer</keyword>
<evidence type="ECO:0000259" key="12">
    <source>
        <dbReference type="PROSITE" id="PS50262"/>
    </source>
</evidence>
<dbReference type="GO" id="GO:0007606">
    <property type="term" value="P:sensory perception of chemical stimulus"/>
    <property type="evidence" value="ECO:0007669"/>
    <property type="project" value="UniProtKB-ARBA"/>
</dbReference>
<evidence type="ECO:0000256" key="2">
    <source>
        <dbReference type="ARBA" id="ARBA00010663"/>
    </source>
</evidence>
<dbReference type="GO" id="GO:0019236">
    <property type="term" value="P:response to pheromone"/>
    <property type="evidence" value="ECO:0007669"/>
    <property type="project" value="UniProtKB-KW"/>
</dbReference>
<accession>A0A8C0JZU8</accession>
<evidence type="ECO:0000256" key="1">
    <source>
        <dbReference type="ARBA" id="ARBA00004651"/>
    </source>
</evidence>
<keyword evidence="7 11" id="KW-0297">G-protein coupled receptor</keyword>
<evidence type="ECO:0000256" key="4">
    <source>
        <dbReference type="ARBA" id="ARBA00022507"/>
    </source>
</evidence>
<dbReference type="Proteomes" id="UP000694391">
    <property type="component" value="Unplaced"/>
</dbReference>
<dbReference type="GO" id="GO:0016503">
    <property type="term" value="F:pheromone receptor activity"/>
    <property type="evidence" value="ECO:0007669"/>
    <property type="project" value="InterPro"/>
</dbReference>
<dbReference type="Gene3D" id="1.20.1070.10">
    <property type="entry name" value="Rhodopsin 7-helix transmembrane proteins"/>
    <property type="match status" value="1"/>
</dbReference>
<dbReference type="PANTHER" id="PTHR24062">
    <property type="entry name" value="VOMERONASAL TYPE-1 RECEPTOR"/>
    <property type="match status" value="1"/>
</dbReference>
<dbReference type="GO" id="GO:0005886">
    <property type="term" value="C:plasma membrane"/>
    <property type="evidence" value="ECO:0007669"/>
    <property type="project" value="UniProtKB-SubCell"/>
</dbReference>
<feature type="transmembrane region" description="Helical" evidence="11">
    <location>
        <begin position="133"/>
        <end position="153"/>
    </location>
</feature>
<dbReference type="SUPFAM" id="SSF81321">
    <property type="entry name" value="Family A G protein-coupled receptor-like"/>
    <property type="match status" value="1"/>
</dbReference>
<evidence type="ECO:0000256" key="9">
    <source>
        <dbReference type="ARBA" id="ARBA00023170"/>
    </source>
</evidence>
<dbReference type="GeneTree" id="ENSGT01030000234553"/>
<dbReference type="AlphaFoldDB" id="A0A8C0JZU8"/>
<dbReference type="Ensembl" id="ENSCAFT00020008079.1">
    <property type="protein sequence ID" value="ENSCAFP00020006973.1"/>
    <property type="gene ID" value="ENSCAFG00020005651.1"/>
</dbReference>
<keyword evidence="4 11" id="KW-0589">Pheromone response</keyword>
<feature type="transmembrane region" description="Helical" evidence="11">
    <location>
        <begin position="233"/>
        <end position="254"/>
    </location>
</feature>
<evidence type="ECO:0000256" key="6">
    <source>
        <dbReference type="ARBA" id="ARBA00022989"/>
    </source>
</evidence>
<dbReference type="FunFam" id="1.20.1070.10:FF:000051">
    <property type="entry name" value="Vomeronasal type-1 receptor"/>
    <property type="match status" value="1"/>
</dbReference>
<evidence type="ECO:0000256" key="8">
    <source>
        <dbReference type="ARBA" id="ARBA00023136"/>
    </source>
</evidence>
<feature type="transmembrane region" description="Helical" evidence="11">
    <location>
        <begin position="49"/>
        <end position="71"/>
    </location>
</feature>
<evidence type="ECO:0000256" key="3">
    <source>
        <dbReference type="ARBA" id="ARBA00022475"/>
    </source>
</evidence>
<sequence length="310" mass="35100">PSSFTNFIDVKNASFSEIGIGITANAILLIFHFNTLFLKHRPKPTDLIIVHLALIHIVMLLTMGFMTADIFGSQKLWDDIKCKSVIYFYRLMRGLSFCTTCLLSVTQAITLSPRSSYLAKFKHKSSHQNMYSIFFLWVFNTAINSNFLISTIATPNVTSACLLFVTESCSLCPVSYFFRYIYFALVAFQEVSMMGLMALSSGYMVILLYQHKRQTQHLHSTNLSSKTSPEKKATATILLLMSFFVVMYFLDFIVSSSSRMLWNNDPVRLCVQMIVGNGYATISPLLQSNTYTLNGPGWLSSKHQHSPQQD</sequence>
<dbReference type="PRINTS" id="PR01534">
    <property type="entry name" value="VOMERONASL1R"/>
</dbReference>
<reference evidence="13" key="2">
    <citation type="submission" date="2025-09" db="UniProtKB">
        <authorList>
            <consortium name="Ensembl"/>
        </authorList>
    </citation>
    <scope>IDENTIFICATION</scope>
</reference>
<evidence type="ECO:0000313" key="13">
    <source>
        <dbReference type="Ensembl" id="ENSCAFP00020006973.1"/>
    </source>
</evidence>